<proteinExistence type="predicted"/>
<dbReference type="EMBL" id="PCGZ01000003">
    <property type="protein sequence ID" value="PKU91461.1"/>
    <property type="molecule type" value="Genomic_DNA"/>
</dbReference>
<dbReference type="Proteomes" id="UP000233730">
    <property type="component" value="Unassembled WGS sequence"/>
</dbReference>
<reference evidence="2 3" key="1">
    <citation type="submission" date="2017-10" db="EMBL/GenBank/DDBJ databases">
        <title>Bifidobacterium genomics.</title>
        <authorList>
            <person name="Lugli G.A."/>
            <person name="Milani C."/>
            <person name="Mancabelli L."/>
        </authorList>
    </citation>
    <scope>NUCLEOTIDE SEQUENCE [LARGE SCALE GENOMIC DNA]</scope>
    <source>
        <strain evidence="2 3">1524B</strain>
    </source>
</reference>
<evidence type="ECO:0000313" key="3">
    <source>
        <dbReference type="Proteomes" id="UP000233730"/>
    </source>
</evidence>
<evidence type="ECO:0000256" key="1">
    <source>
        <dbReference type="SAM" id="Phobius"/>
    </source>
</evidence>
<keyword evidence="1" id="KW-0812">Transmembrane</keyword>
<gene>
    <name evidence="2" type="ORF">CQR46_0548</name>
</gene>
<name>A0A2N3QIZ4_9BIFI</name>
<organism evidence="2 3">
    <name type="scientific">Bifidobacterium pseudolongum subsp. globosum</name>
    <dbReference type="NCBI Taxonomy" id="1690"/>
    <lineage>
        <taxon>Bacteria</taxon>
        <taxon>Bacillati</taxon>
        <taxon>Actinomycetota</taxon>
        <taxon>Actinomycetes</taxon>
        <taxon>Bifidobacteriales</taxon>
        <taxon>Bifidobacteriaceae</taxon>
        <taxon>Bifidobacterium</taxon>
    </lineage>
</organism>
<sequence length="217" mass="24344">MSSPNWTDIIQASCSIISAVAVIITLIFTWRQVKLAAQQICQASQQAERESEDRNRPYVNAQVVPSLGGMGAWDLRIRNTGGTAAREITIRLVEGQFVKGSTADDIKICQRIEKSIDSRFTLQPDTSLRLYWSFYSTTTEEVETGAPLRGTIEVTYRWWDENVDKRYKEIIPYDCETLLIPAPSTGTKQAGKDSEATLINIEHALRSISSNIGELNR</sequence>
<comment type="caution">
    <text evidence="2">The sequence shown here is derived from an EMBL/GenBank/DDBJ whole genome shotgun (WGS) entry which is preliminary data.</text>
</comment>
<dbReference type="RefSeq" id="WP_143252394.1">
    <property type="nucleotide sequence ID" value="NZ_PCGZ01000003.1"/>
</dbReference>
<feature type="transmembrane region" description="Helical" evidence="1">
    <location>
        <begin position="6"/>
        <end position="30"/>
    </location>
</feature>
<evidence type="ECO:0000313" key="2">
    <source>
        <dbReference type="EMBL" id="PKU91461.1"/>
    </source>
</evidence>
<accession>A0A2N3QIZ4</accession>
<protein>
    <submittedName>
        <fullName evidence="2">Uncharacterized protein</fullName>
    </submittedName>
</protein>
<keyword evidence="1" id="KW-0472">Membrane</keyword>
<keyword evidence="1" id="KW-1133">Transmembrane helix</keyword>
<dbReference type="AlphaFoldDB" id="A0A2N3QIZ4"/>